<evidence type="ECO:0000313" key="3">
    <source>
        <dbReference type="WBParaSite" id="SVE_1607100.1"/>
    </source>
</evidence>
<accession>A0A0K0FUQ8</accession>
<feature type="region of interest" description="Disordered" evidence="1">
    <location>
        <begin position="217"/>
        <end position="236"/>
    </location>
</feature>
<evidence type="ECO:0000313" key="2">
    <source>
        <dbReference type="Proteomes" id="UP000035680"/>
    </source>
</evidence>
<reference evidence="2" key="1">
    <citation type="submission" date="2014-07" db="EMBL/GenBank/DDBJ databases">
        <authorList>
            <person name="Martin A.A"/>
            <person name="De Silva N."/>
        </authorList>
    </citation>
    <scope>NUCLEOTIDE SEQUENCE</scope>
</reference>
<sequence length="236" mass="26997">MLCMRDLQKAVEDVMIKPEQNRLEDIRQRSTLAALDLCEPVSSNNNKNMVFENDIYNVNNTSPNNINLWKDKNLVMGLTDSSLPMRNDYFPYNSNNFDMTSNDINIFSNNPNNLYQPRQNDISPHVSMYNSFENILLRSSSSMSANINFNDIKTTNCNINELTINGLIESRNKRSNSVSSCCPTKGSKHSITTFDDISEINSDKCYNSLQISTTSSDDLDLNTNEYRKSDEEMDFE</sequence>
<reference evidence="3" key="2">
    <citation type="submission" date="2015-08" db="UniProtKB">
        <authorList>
            <consortium name="WormBaseParasite"/>
        </authorList>
    </citation>
    <scope>IDENTIFICATION</scope>
</reference>
<keyword evidence="2" id="KW-1185">Reference proteome</keyword>
<name>A0A0K0FUQ8_STRVS</name>
<protein>
    <submittedName>
        <fullName evidence="3">BESS domain-containing protein</fullName>
    </submittedName>
</protein>
<dbReference type="Proteomes" id="UP000035680">
    <property type="component" value="Unassembled WGS sequence"/>
</dbReference>
<organism evidence="2 3">
    <name type="scientific">Strongyloides venezuelensis</name>
    <name type="common">Threadworm</name>
    <dbReference type="NCBI Taxonomy" id="75913"/>
    <lineage>
        <taxon>Eukaryota</taxon>
        <taxon>Metazoa</taxon>
        <taxon>Ecdysozoa</taxon>
        <taxon>Nematoda</taxon>
        <taxon>Chromadorea</taxon>
        <taxon>Rhabditida</taxon>
        <taxon>Tylenchina</taxon>
        <taxon>Panagrolaimomorpha</taxon>
        <taxon>Strongyloidoidea</taxon>
        <taxon>Strongyloididae</taxon>
        <taxon>Strongyloides</taxon>
    </lineage>
</organism>
<proteinExistence type="predicted"/>
<dbReference type="AlphaFoldDB" id="A0A0K0FUQ8"/>
<evidence type="ECO:0000256" key="1">
    <source>
        <dbReference type="SAM" id="MobiDB-lite"/>
    </source>
</evidence>
<dbReference type="WBParaSite" id="SVE_1607100.1">
    <property type="protein sequence ID" value="SVE_1607100.1"/>
    <property type="gene ID" value="SVE_1607100"/>
</dbReference>